<dbReference type="AlphaFoldDB" id="A0A146GC07"/>
<accession>A0A146GC07</accession>
<evidence type="ECO:0000313" key="3">
    <source>
        <dbReference type="Proteomes" id="UP000076023"/>
    </source>
</evidence>
<keyword evidence="1" id="KW-0472">Membrane</keyword>
<dbReference type="EMBL" id="BDCO01000002">
    <property type="protein sequence ID" value="GAT34702.1"/>
    <property type="molecule type" value="Genomic_DNA"/>
</dbReference>
<comment type="caution">
    <text evidence="2">The sequence shown here is derived from an EMBL/GenBank/DDBJ whole genome shotgun (WGS) entry which is preliminary data.</text>
</comment>
<name>A0A146GC07_TERSA</name>
<dbReference type="OrthoDB" id="191744at2"/>
<feature type="transmembrane region" description="Helical" evidence="1">
    <location>
        <begin position="12"/>
        <end position="33"/>
    </location>
</feature>
<evidence type="ECO:0000256" key="1">
    <source>
        <dbReference type="SAM" id="Phobius"/>
    </source>
</evidence>
<sequence length="154" mass="16170">MKARGFSLVEVTLALGVAAFCLVVVFGLIPVGLRSNQAAVEQTAAAGFLSSIAADLRATPGTSPAGQKAASQRYAIEIPANPVTTQSVATLFLDENGSWSKTADSKSRYRLTVTFPPNGTDSRRATLAHLKISWPSSAAEPVAYAESFVALDRN</sequence>
<protein>
    <submittedName>
        <fullName evidence="2">Verru_Chthon cassette protein B</fullName>
    </submittedName>
</protein>
<gene>
    <name evidence="2" type="ORF">TSACC_23134</name>
</gene>
<dbReference type="RefSeq" id="WP_075080314.1">
    <property type="nucleotide sequence ID" value="NZ_BDCO01000002.1"/>
</dbReference>
<evidence type="ECO:0000313" key="2">
    <source>
        <dbReference type="EMBL" id="GAT34702.1"/>
    </source>
</evidence>
<organism evidence="2 3">
    <name type="scientific">Terrimicrobium sacchariphilum</name>
    <dbReference type="NCBI Taxonomy" id="690879"/>
    <lineage>
        <taxon>Bacteria</taxon>
        <taxon>Pseudomonadati</taxon>
        <taxon>Verrucomicrobiota</taxon>
        <taxon>Terrimicrobiia</taxon>
        <taxon>Terrimicrobiales</taxon>
        <taxon>Terrimicrobiaceae</taxon>
        <taxon>Terrimicrobium</taxon>
    </lineage>
</organism>
<keyword evidence="1" id="KW-0812">Transmembrane</keyword>
<proteinExistence type="predicted"/>
<dbReference type="Proteomes" id="UP000076023">
    <property type="component" value="Unassembled WGS sequence"/>
</dbReference>
<dbReference type="InParanoid" id="A0A146GC07"/>
<dbReference type="STRING" id="690879.TSACC_23134"/>
<keyword evidence="1" id="KW-1133">Transmembrane helix</keyword>
<reference evidence="3" key="1">
    <citation type="journal article" date="2017" name="Genome Announc.">
        <title>Draft Genome Sequence of Terrimicrobium sacchariphilum NM-5T, a Facultative Anaerobic Soil Bacterium of the Class Spartobacteria.</title>
        <authorList>
            <person name="Qiu Y.L."/>
            <person name="Tourlousse D.M."/>
            <person name="Matsuura N."/>
            <person name="Ohashi A."/>
            <person name="Sekiguchi Y."/>
        </authorList>
    </citation>
    <scope>NUCLEOTIDE SEQUENCE [LARGE SCALE GENOMIC DNA]</scope>
    <source>
        <strain evidence="3">NM-5</strain>
    </source>
</reference>
<keyword evidence="3" id="KW-1185">Reference proteome</keyword>